<accession>A0AA39V1K6</accession>
<dbReference type="EMBL" id="JAFEKC020000024">
    <property type="protein sequence ID" value="KAK0507419.1"/>
    <property type="molecule type" value="Genomic_DNA"/>
</dbReference>
<dbReference type="InterPro" id="IPR016169">
    <property type="entry name" value="FAD-bd_PCMH_sub2"/>
</dbReference>
<evidence type="ECO:0000313" key="2">
    <source>
        <dbReference type="Proteomes" id="UP001166286"/>
    </source>
</evidence>
<evidence type="ECO:0000313" key="1">
    <source>
        <dbReference type="EMBL" id="KAK0507419.1"/>
    </source>
</evidence>
<dbReference type="Proteomes" id="UP001166286">
    <property type="component" value="Unassembled WGS sequence"/>
</dbReference>
<dbReference type="Gene3D" id="3.30.465.10">
    <property type="match status" value="1"/>
</dbReference>
<dbReference type="Gene3D" id="3.40.462.20">
    <property type="match status" value="1"/>
</dbReference>
<comment type="caution">
    <text evidence="1">The sequence shown here is derived from an EMBL/GenBank/DDBJ whole genome shotgun (WGS) entry which is preliminary data.</text>
</comment>
<keyword evidence="2" id="KW-1185">Reference proteome</keyword>
<gene>
    <name evidence="1" type="ORF">JMJ35_010457</name>
</gene>
<name>A0AA39V1K6_9LECA</name>
<reference evidence="1" key="1">
    <citation type="submission" date="2023-03" db="EMBL/GenBank/DDBJ databases">
        <title>Complete genome of Cladonia borealis.</title>
        <authorList>
            <person name="Park H."/>
        </authorList>
    </citation>
    <scope>NUCLEOTIDE SEQUENCE</scope>
    <source>
        <strain evidence="1">ANT050790</strain>
    </source>
</reference>
<organism evidence="1 2">
    <name type="scientific">Cladonia borealis</name>
    <dbReference type="NCBI Taxonomy" id="184061"/>
    <lineage>
        <taxon>Eukaryota</taxon>
        <taxon>Fungi</taxon>
        <taxon>Dikarya</taxon>
        <taxon>Ascomycota</taxon>
        <taxon>Pezizomycotina</taxon>
        <taxon>Lecanoromycetes</taxon>
        <taxon>OSLEUM clade</taxon>
        <taxon>Lecanoromycetidae</taxon>
        <taxon>Lecanorales</taxon>
        <taxon>Lecanorineae</taxon>
        <taxon>Cladoniaceae</taxon>
        <taxon>Cladonia</taxon>
    </lineage>
</organism>
<sequence>MPTSIWQLSYITIRFGGKSAWFGGSTLKGPVVQYLWDKGFVATACEYECVGMVRASLGGGHSGGSIIRVNATSYSDLYWGIIITSYEMNILPRGAGLWHYHNYIWRGNKLELVFNALNQLHGNDTILINKAYNVGNFSINATMSSEEPVLFWTLAYRGTTENAEKILNAIEAAYQQVDDVPHTQIAQAQGHGMSDSICQHGSVHSTSTVFLQVYNLTAERLICESFKRRAAQDADLTAGTSIMHEAYSMEAVGPAASASSFNADRLLMLFNAVVLHPDSEKGP</sequence>
<protein>
    <submittedName>
        <fullName evidence="1">Uncharacterized protein</fullName>
    </submittedName>
</protein>
<dbReference type="AlphaFoldDB" id="A0AA39V1K6"/>
<proteinExistence type="predicted"/>